<evidence type="ECO:0000313" key="2">
    <source>
        <dbReference type="EMBL" id="CAA9243296.1"/>
    </source>
</evidence>
<gene>
    <name evidence="2" type="ORF">AVDCRST_MAG57-1609</name>
</gene>
<accession>A0A6J4I6H7</accession>
<name>A0A6J4I6H7_9ACTN</name>
<organism evidence="2">
    <name type="scientific">uncultured Blastococcus sp</name>
    <dbReference type="NCBI Taxonomy" id="217144"/>
    <lineage>
        <taxon>Bacteria</taxon>
        <taxon>Bacillati</taxon>
        <taxon>Actinomycetota</taxon>
        <taxon>Actinomycetes</taxon>
        <taxon>Geodermatophilales</taxon>
        <taxon>Geodermatophilaceae</taxon>
        <taxon>Blastococcus</taxon>
        <taxon>environmental samples</taxon>
    </lineage>
</organism>
<evidence type="ECO:0000256" key="1">
    <source>
        <dbReference type="SAM" id="MobiDB-lite"/>
    </source>
</evidence>
<protein>
    <submittedName>
        <fullName evidence="2">Uncharacterized protein</fullName>
    </submittedName>
</protein>
<reference evidence="2" key="1">
    <citation type="submission" date="2020-02" db="EMBL/GenBank/DDBJ databases">
        <authorList>
            <person name="Meier V. D."/>
        </authorList>
    </citation>
    <scope>NUCLEOTIDE SEQUENCE</scope>
    <source>
        <strain evidence="2">AVDCRST_MAG57</strain>
    </source>
</reference>
<dbReference type="EMBL" id="CADCTI010000146">
    <property type="protein sequence ID" value="CAA9243296.1"/>
    <property type="molecule type" value="Genomic_DNA"/>
</dbReference>
<feature type="non-terminal residue" evidence="2">
    <location>
        <position position="1"/>
    </location>
</feature>
<proteinExistence type="predicted"/>
<feature type="region of interest" description="Disordered" evidence="1">
    <location>
        <begin position="1"/>
        <end position="39"/>
    </location>
</feature>
<dbReference type="AlphaFoldDB" id="A0A6J4I6H7"/>
<sequence>GRADDAGAPATTFADNTVAGPAEDSAGDLPAASVSRASG</sequence>